<gene>
    <name evidence="12" type="ORF">UV8b_01115</name>
</gene>
<comment type="subcellular location">
    <subcellularLocation>
        <location evidence="3">Chromosome</location>
    </subcellularLocation>
    <subcellularLocation>
        <location evidence="2">Nucleus</location>
    </subcellularLocation>
</comment>
<dbReference type="RefSeq" id="XP_042994547.1">
    <property type="nucleotide sequence ID" value="XM_043138613.1"/>
</dbReference>
<dbReference type="GO" id="GO:0030527">
    <property type="term" value="F:structural constituent of chromatin"/>
    <property type="evidence" value="ECO:0007669"/>
    <property type="project" value="InterPro"/>
</dbReference>
<dbReference type="SUPFAM" id="SSF47113">
    <property type="entry name" value="Histone-fold"/>
    <property type="match status" value="1"/>
</dbReference>
<comment type="similarity">
    <text evidence="4 10">Belongs to the histone H4 family.</text>
</comment>
<evidence type="ECO:0000256" key="10">
    <source>
        <dbReference type="RuleBase" id="RU000528"/>
    </source>
</evidence>
<comment type="subunit">
    <text evidence="5 10">The nucleosome is a histone octamer containing two molecules each of H2A, H2B, H3 and H4 assembled in one H3-H4 heterotetramer and two H2A-H2B heterodimers. The octamer wraps approximately 147 bp of DNA.</text>
</comment>
<dbReference type="FunFam" id="1.10.20.10:FF:000012">
    <property type="entry name" value="Histone H4"/>
    <property type="match status" value="1"/>
</dbReference>
<name>A0A8E5HKY3_USTVR</name>
<dbReference type="OrthoDB" id="3919494at2759"/>
<dbReference type="EMBL" id="CP072753">
    <property type="protein sequence ID" value="QUC16874.1"/>
    <property type="molecule type" value="Genomic_DNA"/>
</dbReference>
<keyword evidence="6 10" id="KW-0158">Chromosome</keyword>
<keyword evidence="8 10" id="KW-0539">Nucleus</keyword>
<sequence length="167" mass="18424">MPPLQVIIRGEKRRPRTTMPPTVASRGGVRSNWPSFTSSKTVPKTGAKVGSQAGPHGGKQLGVGGKTHGIARSRHRKILRDTIHGITKPAIRRLARRGGVKRISATIYEEARTALKERLEAVLRLCVTYVEYRGAQTVTVDDVVHALKRFGRPIYGFEYMNATVKLS</sequence>
<protein>
    <recommendedName>
        <fullName evidence="10">Histone H4</fullName>
    </recommendedName>
</protein>
<dbReference type="Proteomes" id="UP000027002">
    <property type="component" value="Chromosome 1"/>
</dbReference>
<evidence type="ECO:0000256" key="11">
    <source>
        <dbReference type="SAM" id="MobiDB-lite"/>
    </source>
</evidence>
<evidence type="ECO:0000256" key="5">
    <source>
        <dbReference type="ARBA" id="ARBA00011538"/>
    </source>
</evidence>
<comment type="function">
    <text evidence="1 10">Core component of nucleosome. Nucleosomes wrap and compact DNA into chromatin, limiting DNA accessibility to the cellular machineries which require DNA as a template. Histones thereby play a central role in transcription regulation, DNA repair, DNA replication and chromosomal stability. DNA accessibility is regulated via a complex set of post-translational modifications of histones, also called histone code, and nucleosome remodeling.</text>
</comment>
<dbReference type="PRINTS" id="PR00623">
    <property type="entry name" value="HISTONEH4"/>
</dbReference>
<dbReference type="InterPro" id="IPR001951">
    <property type="entry name" value="Histone_H4"/>
</dbReference>
<evidence type="ECO:0000256" key="4">
    <source>
        <dbReference type="ARBA" id="ARBA00006564"/>
    </source>
</evidence>
<evidence type="ECO:0000256" key="6">
    <source>
        <dbReference type="ARBA" id="ARBA00022454"/>
    </source>
</evidence>
<evidence type="ECO:0000256" key="2">
    <source>
        <dbReference type="ARBA" id="ARBA00004123"/>
    </source>
</evidence>
<dbReference type="PANTHER" id="PTHR10484">
    <property type="entry name" value="HISTONE H4"/>
    <property type="match status" value="1"/>
</dbReference>
<dbReference type="GO" id="GO:0000786">
    <property type="term" value="C:nucleosome"/>
    <property type="evidence" value="ECO:0007669"/>
    <property type="project" value="UniProtKB-KW"/>
</dbReference>
<dbReference type="GeneID" id="66061893"/>
<evidence type="ECO:0000256" key="1">
    <source>
        <dbReference type="ARBA" id="ARBA00002001"/>
    </source>
</evidence>
<feature type="compositionally biased region" description="Gly residues" evidence="11">
    <location>
        <begin position="55"/>
        <end position="67"/>
    </location>
</feature>
<organism evidence="12 13">
    <name type="scientific">Ustilaginoidea virens</name>
    <name type="common">Rice false smut fungus</name>
    <name type="synonym">Villosiclava virens</name>
    <dbReference type="NCBI Taxonomy" id="1159556"/>
    <lineage>
        <taxon>Eukaryota</taxon>
        <taxon>Fungi</taxon>
        <taxon>Dikarya</taxon>
        <taxon>Ascomycota</taxon>
        <taxon>Pezizomycotina</taxon>
        <taxon>Sordariomycetes</taxon>
        <taxon>Hypocreomycetidae</taxon>
        <taxon>Hypocreales</taxon>
        <taxon>Clavicipitaceae</taxon>
        <taxon>Ustilaginoidea</taxon>
    </lineage>
</organism>
<dbReference type="InterPro" id="IPR009072">
    <property type="entry name" value="Histone-fold"/>
</dbReference>
<evidence type="ECO:0000313" key="12">
    <source>
        <dbReference type="EMBL" id="QUC16874.1"/>
    </source>
</evidence>
<evidence type="ECO:0000256" key="9">
    <source>
        <dbReference type="ARBA" id="ARBA00023269"/>
    </source>
</evidence>
<accession>A0A8E5HKY3</accession>
<dbReference type="Gene3D" id="1.10.20.10">
    <property type="entry name" value="Histone, subunit A"/>
    <property type="match status" value="1"/>
</dbReference>
<dbReference type="KEGG" id="uvi:66061893"/>
<evidence type="ECO:0000313" key="13">
    <source>
        <dbReference type="Proteomes" id="UP000027002"/>
    </source>
</evidence>
<feature type="region of interest" description="Disordered" evidence="11">
    <location>
        <begin position="1"/>
        <end position="70"/>
    </location>
</feature>
<dbReference type="CDD" id="cd22912">
    <property type="entry name" value="HFD_H4"/>
    <property type="match status" value="1"/>
</dbReference>
<keyword evidence="13" id="KW-1185">Reference proteome</keyword>
<dbReference type="GO" id="GO:0046982">
    <property type="term" value="F:protein heterodimerization activity"/>
    <property type="evidence" value="ECO:0007669"/>
    <property type="project" value="InterPro"/>
</dbReference>
<dbReference type="GO" id="GO:0005634">
    <property type="term" value="C:nucleus"/>
    <property type="evidence" value="ECO:0007669"/>
    <property type="project" value="UniProtKB-SubCell"/>
</dbReference>
<feature type="compositionally biased region" description="Polar residues" evidence="11">
    <location>
        <begin position="32"/>
        <end position="42"/>
    </location>
</feature>
<reference evidence="12" key="1">
    <citation type="submission" date="2020-03" db="EMBL/GenBank/DDBJ databases">
        <title>A mixture of massive structural variations and highly conserved coding sequences in Ustilaginoidea virens genome.</title>
        <authorList>
            <person name="Zhang K."/>
            <person name="Zhao Z."/>
            <person name="Zhang Z."/>
            <person name="Li Y."/>
            <person name="Hsiang T."/>
            <person name="Sun W."/>
        </authorList>
    </citation>
    <scope>NUCLEOTIDE SEQUENCE</scope>
    <source>
        <strain evidence="12">UV-8b</strain>
    </source>
</reference>
<dbReference type="GO" id="GO:0003677">
    <property type="term" value="F:DNA binding"/>
    <property type="evidence" value="ECO:0007669"/>
    <property type="project" value="UniProtKB-KW"/>
</dbReference>
<evidence type="ECO:0000256" key="8">
    <source>
        <dbReference type="ARBA" id="ARBA00023242"/>
    </source>
</evidence>
<dbReference type="SMART" id="SM00417">
    <property type="entry name" value="H4"/>
    <property type="match status" value="1"/>
</dbReference>
<proteinExistence type="inferred from homology"/>
<evidence type="ECO:0000256" key="3">
    <source>
        <dbReference type="ARBA" id="ARBA00004286"/>
    </source>
</evidence>
<keyword evidence="7 10" id="KW-0238">DNA-binding</keyword>
<evidence type="ECO:0000256" key="7">
    <source>
        <dbReference type="ARBA" id="ARBA00023125"/>
    </source>
</evidence>
<dbReference type="AlphaFoldDB" id="A0A8E5HKY3"/>
<keyword evidence="9 10" id="KW-0544">Nucleosome core</keyword>